<evidence type="ECO:0000256" key="8">
    <source>
        <dbReference type="ARBA" id="ARBA00022833"/>
    </source>
</evidence>
<evidence type="ECO:0000256" key="3">
    <source>
        <dbReference type="ARBA" id="ARBA00022490"/>
    </source>
</evidence>
<dbReference type="EMBL" id="AP024238">
    <property type="protein sequence ID" value="BCO29843.1"/>
    <property type="molecule type" value="Genomic_DNA"/>
</dbReference>
<dbReference type="Proteomes" id="UP000824366">
    <property type="component" value="Chromosome"/>
</dbReference>
<dbReference type="RefSeq" id="WP_223906218.1">
    <property type="nucleotide sequence ID" value="NZ_AP024238.1"/>
</dbReference>
<evidence type="ECO:0000256" key="1">
    <source>
        <dbReference type="ARBA" id="ARBA00001947"/>
    </source>
</evidence>
<keyword evidence="3" id="KW-0963">Cytoplasm</keyword>
<dbReference type="SUPFAM" id="SSF55031">
    <property type="entry name" value="Bacterial exopeptidase dimerisation domain"/>
    <property type="match status" value="1"/>
</dbReference>
<feature type="domain" description="Peptidase M20 dimerisation" evidence="10">
    <location>
        <begin position="172"/>
        <end position="281"/>
    </location>
</feature>
<dbReference type="InterPro" id="IPR001261">
    <property type="entry name" value="ArgE/DapE_CS"/>
</dbReference>
<dbReference type="InterPro" id="IPR010169">
    <property type="entry name" value="AcOrn-deacetyl"/>
</dbReference>
<keyword evidence="6" id="KW-0479">Metal-binding</keyword>
<dbReference type="InterPro" id="IPR036264">
    <property type="entry name" value="Bact_exopeptidase_dim_dom"/>
</dbReference>
<dbReference type="InterPro" id="IPR002933">
    <property type="entry name" value="Peptidase_M20"/>
</dbReference>
<keyword evidence="12" id="KW-1185">Reference proteome</keyword>
<dbReference type="InterPro" id="IPR050072">
    <property type="entry name" value="Peptidase_M20A"/>
</dbReference>
<dbReference type="Pfam" id="PF07687">
    <property type="entry name" value="M20_dimer"/>
    <property type="match status" value="1"/>
</dbReference>
<gene>
    <name evidence="11" type="ORF">MIZ03_4767</name>
</gene>
<organism evidence="11 12">
    <name type="scientific">Rhodoferax lithotrophicus</name>
    <dbReference type="NCBI Taxonomy" id="2798804"/>
    <lineage>
        <taxon>Bacteria</taxon>
        <taxon>Pseudomonadati</taxon>
        <taxon>Pseudomonadota</taxon>
        <taxon>Betaproteobacteria</taxon>
        <taxon>Burkholderiales</taxon>
        <taxon>Comamonadaceae</taxon>
        <taxon>Rhodoferax</taxon>
    </lineage>
</organism>
<evidence type="ECO:0000256" key="5">
    <source>
        <dbReference type="ARBA" id="ARBA00022605"/>
    </source>
</evidence>
<evidence type="ECO:0000256" key="2">
    <source>
        <dbReference type="ARBA" id="ARBA00005691"/>
    </source>
</evidence>
<accession>A0ABM7MTY2</accession>
<evidence type="ECO:0000313" key="11">
    <source>
        <dbReference type="EMBL" id="BCO29843.1"/>
    </source>
</evidence>
<dbReference type="NCBIfam" id="TIGR01892">
    <property type="entry name" value="AcOrn-deacetyl"/>
    <property type="match status" value="1"/>
</dbReference>
<evidence type="ECO:0000256" key="7">
    <source>
        <dbReference type="ARBA" id="ARBA00022801"/>
    </source>
</evidence>
<keyword evidence="8" id="KW-0862">Zinc</keyword>
<reference evidence="11 12" key="1">
    <citation type="journal article" date="2021" name="Microbiol. Spectr.">
        <title>A Single Bacterium Capable of Oxidation and Reduction of Iron at Circumneutral pH.</title>
        <authorList>
            <person name="Kato S."/>
            <person name="Ohkuma M."/>
        </authorList>
    </citation>
    <scope>NUCLEOTIDE SEQUENCE [LARGE SCALE GENOMIC DNA]</scope>
    <source>
        <strain evidence="11 12">MIZ03</strain>
    </source>
</reference>
<keyword evidence="7" id="KW-0378">Hydrolase</keyword>
<evidence type="ECO:0000313" key="12">
    <source>
        <dbReference type="Proteomes" id="UP000824366"/>
    </source>
</evidence>
<dbReference type="PANTHER" id="PTHR43808:SF31">
    <property type="entry name" value="N-ACETYL-L-CITRULLINE DEACETYLASE"/>
    <property type="match status" value="1"/>
</dbReference>
<dbReference type="PROSITE" id="PS00759">
    <property type="entry name" value="ARGE_DAPE_CPG2_2"/>
    <property type="match status" value="1"/>
</dbReference>
<dbReference type="Pfam" id="PF01546">
    <property type="entry name" value="Peptidase_M20"/>
    <property type="match status" value="1"/>
</dbReference>
<comment type="cofactor">
    <cofactor evidence="1">
        <name>Zn(2+)</name>
        <dbReference type="ChEBI" id="CHEBI:29105"/>
    </cofactor>
</comment>
<dbReference type="Gene3D" id="3.40.630.10">
    <property type="entry name" value="Zn peptidases"/>
    <property type="match status" value="1"/>
</dbReference>
<dbReference type="Gene3D" id="3.30.70.360">
    <property type="match status" value="1"/>
</dbReference>
<comment type="similarity">
    <text evidence="2">Belongs to the peptidase M20A family. ArgE subfamily.</text>
</comment>
<dbReference type="CDD" id="cd03894">
    <property type="entry name" value="M20_ArgE"/>
    <property type="match status" value="1"/>
</dbReference>
<evidence type="ECO:0000256" key="9">
    <source>
        <dbReference type="ARBA" id="ARBA00023285"/>
    </source>
</evidence>
<keyword evidence="9" id="KW-0170">Cobalt</keyword>
<evidence type="ECO:0000256" key="6">
    <source>
        <dbReference type="ARBA" id="ARBA00022723"/>
    </source>
</evidence>
<evidence type="ECO:0000259" key="10">
    <source>
        <dbReference type="Pfam" id="PF07687"/>
    </source>
</evidence>
<dbReference type="SUPFAM" id="SSF53187">
    <property type="entry name" value="Zn-dependent exopeptidases"/>
    <property type="match status" value="1"/>
</dbReference>
<dbReference type="PANTHER" id="PTHR43808">
    <property type="entry name" value="ACETYLORNITHINE DEACETYLASE"/>
    <property type="match status" value="1"/>
</dbReference>
<dbReference type="InterPro" id="IPR011650">
    <property type="entry name" value="Peptidase_M20_dimer"/>
</dbReference>
<evidence type="ECO:0000256" key="4">
    <source>
        <dbReference type="ARBA" id="ARBA00022571"/>
    </source>
</evidence>
<protein>
    <submittedName>
        <fullName evidence="11">Acetylornithine deacetylase</fullName>
    </submittedName>
</protein>
<name>A0ABM7MTY2_9BURK</name>
<dbReference type="NCBIfam" id="NF005710">
    <property type="entry name" value="PRK07522.1"/>
    <property type="match status" value="1"/>
</dbReference>
<keyword evidence="4" id="KW-0055">Arginine biosynthesis</keyword>
<sequence length="384" mass="41175">MPLSRSREILSELISFSSITRESNLELIAYVRALLQTHGIESFLVHDETGTKANLFATVGPRGVPGVVLSGHTDVVPVEGQAWTRAAFALTEEGGRLYGRGSADMKGFIACALHALIEAASMPLSRPLQLALSYDEEIGCIGVRRLLDVLEAGPERPFLCIIGEPTLMQLATGHKGKTALHASCHGREGHSALAPLTVSALHLGVDLVQEVRQLQNTLSTQGAHDAAYDVPYTTLHVGKFSAGVALNIVPKRCDMDFEIRNIAADNPRDLVDLLQAAASRITAQAQVIAPEAHIHIEEVNAYPGLETSPTTDAVAFVKSFWPQSETVKLAFGTEGGLFSSRLGVPVVVCGPGSITQAHKADEYVEVEQLAQCDAFLKMLMAQLI</sequence>
<keyword evidence="5" id="KW-0028">Amino-acid biosynthesis</keyword>
<proteinExistence type="inferred from homology"/>